<feature type="non-terminal residue" evidence="1">
    <location>
        <position position="121"/>
    </location>
</feature>
<dbReference type="EMBL" id="QTSX02006283">
    <property type="protein sequence ID" value="KAJ9055828.1"/>
    <property type="molecule type" value="Genomic_DNA"/>
</dbReference>
<name>A0ACC2S0J9_9FUNG</name>
<proteinExistence type="predicted"/>
<protein>
    <submittedName>
        <fullName evidence="1">Uncharacterized protein</fullName>
    </submittedName>
</protein>
<evidence type="ECO:0000313" key="2">
    <source>
        <dbReference type="Proteomes" id="UP001165960"/>
    </source>
</evidence>
<evidence type="ECO:0000313" key="1">
    <source>
        <dbReference type="EMBL" id="KAJ9055828.1"/>
    </source>
</evidence>
<comment type="caution">
    <text evidence="1">The sequence shown here is derived from an EMBL/GenBank/DDBJ whole genome shotgun (WGS) entry which is preliminary data.</text>
</comment>
<organism evidence="1 2">
    <name type="scientific">Entomophthora muscae</name>
    <dbReference type="NCBI Taxonomy" id="34485"/>
    <lineage>
        <taxon>Eukaryota</taxon>
        <taxon>Fungi</taxon>
        <taxon>Fungi incertae sedis</taxon>
        <taxon>Zoopagomycota</taxon>
        <taxon>Entomophthoromycotina</taxon>
        <taxon>Entomophthoromycetes</taxon>
        <taxon>Entomophthorales</taxon>
        <taxon>Entomophthoraceae</taxon>
        <taxon>Entomophthora</taxon>
    </lineage>
</organism>
<sequence>MAKCQSLYSGRLDSVLESLQGPSHPMTIKPSDIYNHAPTILIVRIDKSHPLETQVQEQVSNPGPDYLQAARSKKKEAVHLRFFGIKSPQSEAAKTSQDEDTSKNIETTVLNGRQKLHYGDK</sequence>
<gene>
    <name evidence="1" type="ORF">DSO57_1039199</name>
</gene>
<keyword evidence="2" id="KW-1185">Reference proteome</keyword>
<accession>A0ACC2S0J9</accession>
<dbReference type="Proteomes" id="UP001165960">
    <property type="component" value="Unassembled WGS sequence"/>
</dbReference>
<reference evidence="1" key="1">
    <citation type="submission" date="2022-04" db="EMBL/GenBank/DDBJ databases">
        <title>Genome of the entomopathogenic fungus Entomophthora muscae.</title>
        <authorList>
            <person name="Elya C."/>
            <person name="Lovett B.R."/>
            <person name="Lee E."/>
            <person name="Macias A.M."/>
            <person name="Hajek A.E."/>
            <person name="De Bivort B.L."/>
            <person name="Kasson M.T."/>
            <person name="De Fine Licht H.H."/>
            <person name="Stajich J.E."/>
        </authorList>
    </citation>
    <scope>NUCLEOTIDE SEQUENCE</scope>
    <source>
        <strain evidence="1">Berkeley</strain>
    </source>
</reference>